<name>A0A0A9FPC5_ARUDO</name>
<dbReference type="EMBL" id="GBRH01185740">
    <property type="protein sequence ID" value="JAE12156.1"/>
    <property type="molecule type" value="Transcribed_RNA"/>
</dbReference>
<accession>A0A0A9FPC5</accession>
<sequence>MPVCESRVADERRGRGGLQSND</sequence>
<dbReference type="AlphaFoldDB" id="A0A0A9FPC5"/>
<reference evidence="2" key="1">
    <citation type="submission" date="2014-09" db="EMBL/GenBank/DDBJ databases">
        <authorList>
            <person name="Magalhaes I.L.F."/>
            <person name="Oliveira U."/>
            <person name="Santos F.R."/>
            <person name="Vidigal T.H.D.A."/>
            <person name="Brescovit A.D."/>
            <person name="Santos A.J."/>
        </authorList>
    </citation>
    <scope>NUCLEOTIDE SEQUENCE</scope>
    <source>
        <tissue evidence="2">Shoot tissue taken approximately 20 cm above the soil surface</tissue>
    </source>
</reference>
<proteinExistence type="predicted"/>
<evidence type="ECO:0000256" key="1">
    <source>
        <dbReference type="SAM" id="MobiDB-lite"/>
    </source>
</evidence>
<protein>
    <submittedName>
        <fullName evidence="2">Uncharacterized protein</fullName>
    </submittedName>
</protein>
<organism evidence="2">
    <name type="scientific">Arundo donax</name>
    <name type="common">Giant reed</name>
    <name type="synonym">Donax arundinaceus</name>
    <dbReference type="NCBI Taxonomy" id="35708"/>
    <lineage>
        <taxon>Eukaryota</taxon>
        <taxon>Viridiplantae</taxon>
        <taxon>Streptophyta</taxon>
        <taxon>Embryophyta</taxon>
        <taxon>Tracheophyta</taxon>
        <taxon>Spermatophyta</taxon>
        <taxon>Magnoliopsida</taxon>
        <taxon>Liliopsida</taxon>
        <taxon>Poales</taxon>
        <taxon>Poaceae</taxon>
        <taxon>PACMAD clade</taxon>
        <taxon>Arundinoideae</taxon>
        <taxon>Arundineae</taxon>
        <taxon>Arundo</taxon>
    </lineage>
</organism>
<reference evidence="2" key="2">
    <citation type="journal article" date="2015" name="Data Brief">
        <title>Shoot transcriptome of the giant reed, Arundo donax.</title>
        <authorList>
            <person name="Barrero R.A."/>
            <person name="Guerrero F.D."/>
            <person name="Moolhuijzen P."/>
            <person name="Goolsby J.A."/>
            <person name="Tidwell J."/>
            <person name="Bellgard S.E."/>
            <person name="Bellgard M.I."/>
        </authorList>
    </citation>
    <scope>NUCLEOTIDE SEQUENCE</scope>
    <source>
        <tissue evidence="2">Shoot tissue taken approximately 20 cm above the soil surface</tissue>
    </source>
</reference>
<evidence type="ECO:0000313" key="2">
    <source>
        <dbReference type="EMBL" id="JAE12156.1"/>
    </source>
</evidence>
<feature type="region of interest" description="Disordered" evidence="1">
    <location>
        <begin position="1"/>
        <end position="22"/>
    </location>
</feature>